<dbReference type="GO" id="GO:0008168">
    <property type="term" value="F:methyltransferase activity"/>
    <property type="evidence" value="ECO:0007669"/>
    <property type="project" value="UniProtKB-KW"/>
</dbReference>
<protein>
    <submittedName>
        <fullName evidence="1">8-demethyl-8-(2-methoxy-alpha-L-rhamnosyl)tetracenomycin-C 3'-O-methyltransferase</fullName>
        <ecNumber evidence="1">2.1.1.306</ecNumber>
    </submittedName>
</protein>
<organism evidence="1 2">
    <name type="scientific">Aquamicrobium lusatiense</name>
    <dbReference type="NCBI Taxonomy" id="89772"/>
    <lineage>
        <taxon>Bacteria</taxon>
        <taxon>Pseudomonadati</taxon>
        <taxon>Pseudomonadota</taxon>
        <taxon>Alphaproteobacteria</taxon>
        <taxon>Hyphomicrobiales</taxon>
        <taxon>Phyllobacteriaceae</taxon>
        <taxon>Aquamicrobium</taxon>
    </lineage>
</organism>
<dbReference type="RefSeq" id="WP_183831697.1">
    <property type="nucleotide sequence ID" value="NZ_JACHEU010000002.1"/>
</dbReference>
<gene>
    <name evidence="1" type="ORF">HNR59_002881</name>
</gene>
<name>A0A7W9S3N6_9HYPH</name>
<dbReference type="Proteomes" id="UP000533306">
    <property type="component" value="Unassembled WGS sequence"/>
</dbReference>
<proteinExistence type="predicted"/>
<dbReference type="SUPFAM" id="SSF53335">
    <property type="entry name" value="S-adenosyl-L-methionine-dependent methyltransferases"/>
    <property type="match status" value="1"/>
</dbReference>
<comment type="caution">
    <text evidence="1">The sequence shown here is derived from an EMBL/GenBank/DDBJ whole genome shotgun (WGS) entry which is preliminary data.</text>
</comment>
<keyword evidence="1" id="KW-0808">Transferase</keyword>
<dbReference type="GO" id="GO:0032259">
    <property type="term" value="P:methylation"/>
    <property type="evidence" value="ECO:0007669"/>
    <property type="project" value="UniProtKB-KW"/>
</dbReference>
<reference evidence="1 2" key="1">
    <citation type="submission" date="2020-08" db="EMBL/GenBank/DDBJ databases">
        <title>Genomic Encyclopedia of Type Strains, Phase IV (KMG-IV): sequencing the most valuable type-strain genomes for metagenomic binning, comparative biology and taxonomic classification.</title>
        <authorList>
            <person name="Goeker M."/>
        </authorList>
    </citation>
    <scope>NUCLEOTIDE SEQUENCE [LARGE SCALE GENOMIC DNA]</scope>
    <source>
        <strain evidence="1 2">DSM 11099</strain>
    </source>
</reference>
<accession>A0A7W9S3N6</accession>
<keyword evidence="2" id="KW-1185">Reference proteome</keyword>
<dbReference type="EC" id="2.1.1.306" evidence="1"/>
<dbReference type="InterPro" id="IPR029063">
    <property type="entry name" value="SAM-dependent_MTases_sf"/>
</dbReference>
<dbReference type="Gene3D" id="3.40.50.150">
    <property type="entry name" value="Vaccinia Virus protein VP39"/>
    <property type="match status" value="1"/>
</dbReference>
<keyword evidence="1" id="KW-0489">Methyltransferase</keyword>
<dbReference type="EMBL" id="JACHEU010000002">
    <property type="protein sequence ID" value="MBB6013492.1"/>
    <property type="molecule type" value="Genomic_DNA"/>
</dbReference>
<evidence type="ECO:0000313" key="1">
    <source>
        <dbReference type="EMBL" id="MBB6013492.1"/>
    </source>
</evidence>
<dbReference type="AlphaFoldDB" id="A0A7W9S3N6"/>
<sequence length="226" mass="25805">MVATQVSLRDLGLLHGTDKAGHHDYVRWYAQWFDDLRDQPVTLLELGYGGHEDPEKGGASALMWRDYFRNGKIVVVDVEEKTLTEKHTGINFRRGSQDDPEFLSALHAEFGDFDIIIDDASHLSSLTIRSLELLWPMLKRGGIYAVEDTHMAYHSHYYGANEANENPDLPTATGAPTAMQYLRRMADDVNFKGRGRLDLFPQEFWRGYALDWVHFSFNLAAMRKAP</sequence>
<evidence type="ECO:0000313" key="2">
    <source>
        <dbReference type="Proteomes" id="UP000533306"/>
    </source>
</evidence>